<keyword evidence="2" id="KW-1185">Reference proteome</keyword>
<organism evidence="1 2">
    <name type="scientific">Shewanella cutis</name>
    <dbReference type="NCBI Taxonomy" id="2766780"/>
    <lineage>
        <taxon>Bacteria</taxon>
        <taxon>Pseudomonadati</taxon>
        <taxon>Pseudomonadota</taxon>
        <taxon>Gammaproteobacteria</taxon>
        <taxon>Alteromonadales</taxon>
        <taxon>Shewanellaceae</taxon>
        <taxon>Shewanella</taxon>
    </lineage>
</organism>
<dbReference type="RefSeq" id="WP_240131796.1">
    <property type="nucleotide sequence ID" value="NZ_JACSDI010000012.1"/>
</dbReference>
<dbReference type="InterPro" id="IPR009091">
    <property type="entry name" value="RCC1/BLIP-II"/>
</dbReference>
<reference evidence="1 2" key="1">
    <citation type="submission" date="2020-08" db="EMBL/GenBank/DDBJ databases">
        <title>Whole genome sequence of Shewanella sp strain PS-2.</title>
        <authorList>
            <person name="Das S.K."/>
        </authorList>
    </citation>
    <scope>NUCLEOTIDE SEQUENCE [LARGE SCALE GENOMIC DNA]</scope>
    <source>
        <strain evidence="1 2">PS-2</strain>
    </source>
</reference>
<dbReference type="Proteomes" id="UP000829384">
    <property type="component" value="Unassembled WGS sequence"/>
</dbReference>
<dbReference type="PANTHER" id="PTHR45982">
    <property type="entry name" value="REGULATOR OF CHROMOSOME CONDENSATION"/>
    <property type="match status" value="1"/>
</dbReference>
<name>A0ABS9QY52_9GAMM</name>
<accession>A0ABS9QY52</accession>
<dbReference type="SUPFAM" id="SSF50985">
    <property type="entry name" value="RCC1/BLIP-II"/>
    <property type="match status" value="1"/>
</dbReference>
<comment type="caution">
    <text evidence="1">The sequence shown here is derived from an EMBL/GenBank/DDBJ whole genome shotgun (WGS) entry which is preliminary data.</text>
</comment>
<sequence length="524" mass="56406">MEKKQVSWVGVALAIFALGHVVNLLIDKQDAEISPELKQQISDTILAHRPPSAANNVLTTTPNNLQVTDESTKIPMPAQLAQVSQIYSNLGAFAALKQDGTVVAWGDPDCGGDINNAAEPLVNVKQLYASENTCGFAALTRDDKLIPWGIGMKLVLTGVRSFVLAEGLYAAIKQDGSVVSWSNLDSTPAELISGQYAAPAMTNIDTVLINKGAFAALKQGGAVVTWGDAAYGGDSRHVASELNHVDLLYANNNAFTARTATGKLVSWGGLSDDQKGREQLAKLSQLAPAVKVVNTDYGFAALLADGSVYSWGEGELTEHHVAFPARLSTTNRANKVIDIYANHGAFAALTISRQLYVWGSKFNGADTSVLQNKLQDVQKVYPFEEGFVALRRDNTAIAWEGWELVGKQPRYQEVTQVNKVVTYEREFAFLKQDGTVVDGHSGPKTKITQATDIFPTGLGFTAKRQDGSVAVWMGDNPALTIDKQAVDLSQMRDIRSNLLDAIALMADGTVQAWNMMGFSGQAAQ</sequence>
<evidence type="ECO:0000313" key="2">
    <source>
        <dbReference type="Proteomes" id="UP000829384"/>
    </source>
</evidence>
<dbReference type="Gene3D" id="2.130.10.30">
    <property type="entry name" value="Regulator of chromosome condensation 1/beta-lactamase-inhibitor protein II"/>
    <property type="match status" value="2"/>
</dbReference>
<proteinExistence type="predicted"/>
<dbReference type="InterPro" id="IPR051553">
    <property type="entry name" value="Ran_GTPase-activating"/>
</dbReference>
<dbReference type="EMBL" id="JACSDI010000012">
    <property type="protein sequence ID" value="MCG9965294.1"/>
    <property type="molecule type" value="Genomic_DNA"/>
</dbReference>
<evidence type="ECO:0000313" key="1">
    <source>
        <dbReference type="EMBL" id="MCG9965294.1"/>
    </source>
</evidence>
<dbReference type="PANTHER" id="PTHR45982:SF1">
    <property type="entry name" value="REGULATOR OF CHROMOSOME CONDENSATION"/>
    <property type="match status" value="1"/>
</dbReference>
<protein>
    <submittedName>
        <fullName evidence="1">Uncharacterized protein</fullName>
    </submittedName>
</protein>
<gene>
    <name evidence="1" type="ORF">H9J30_15420</name>
</gene>